<dbReference type="STRING" id="112413.SAMN05421854_108295"/>
<accession>A0A1I5VCJ8</accession>
<keyword evidence="4" id="KW-1185">Reference proteome</keyword>
<dbReference type="EMBL" id="JAAGNC010000037">
    <property type="protein sequence ID" value="NEC55023.1"/>
    <property type="molecule type" value="Genomic_DNA"/>
</dbReference>
<dbReference type="Proteomes" id="UP000470404">
    <property type="component" value="Unassembled WGS sequence"/>
</dbReference>
<name>A0A1I5VCJ8_9PSEU</name>
<evidence type="ECO:0000313" key="3">
    <source>
        <dbReference type="Proteomes" id="UP000199137"/>
    </source>
</evidence>
<proteinExistence type="predicted"/>
<reference evidence="3" key="1">
    <citation type="submission" date="2016-10" db="EMBL/GenBank/DDBJ databases">
        <authorList>
            <person name="Varghese N."/>
            <person name="Submissions S."/>
        </authorList>
    </citation>
    <scope>NUCLEOTIDE SEQUENCE [LARGE SCALE GENOMIC DNA]</scope>
    <source>
        <strain evidence="3">DSM 44637</strain>
    </source>
</reference>
<dbReference type="Proteomes" id="UP000199137">
    <property type="component" value="Unassembled WGS sequence"/>
</dbReference>
<evidence type="ECO:0000313" key="1">
    <source>
        <dbReference type="EMBL" id="NEC55023.1"/>
    </source>
</evidence>
<dbReference type="RefSeq" id="WP_067592569.1">
    <property type="nucleotide sequence ID" value="NZ_FOWC01000008.1"/>
</dbReference>
<dbReference type="EMBL" id="FOWC01000008">
    <property type="protein sequence ID" value="SFQ05131.1"/>
    <property type="molecule type" value="Genomic_DNA"/>
</dbReference>
<reference evidence="1 4" key="3">
    <citation type="submission" date="2020-01" db="EMBL/GenBank/DDBJ databases">
        <title>Insect and environment-associated Actinomycetes.</title>
        <authorList>
            <person name="Currrie C."/>
            <person name="Chevrette M."/>
            <person name="Carlson C."/>
            <person name="Stubbendieck R."/>
            <person name="Wendt-Pienkowski E."/>
        </authorList>
    </citation>
    <scope>NUCLEOTIDE SEQUENCE [LARGE SCALE GENOMIC DNA]</scope>
    <source>
        <strain evidence="1 4">SID8386</strain>
    </source>
</reference>
<dbReference type="AlphaFoldDB" id="A0A1I5VCJ8"/>
<sequence length="108" mass="11765">MTARRAQFLLDLSVYVECRPNPNPESPAVLPRPGARVLAPVYRQGFHAGYAPGTVVSRDEIDRMATVEYDEQQDGEPGFPATGVIAYAISLLAACHPDPSPVDSMPRR</sequence>
<gene>
    <name evidence="1" type="ORF">G3I59_05280</name>
    <name evidence="2" type="ORF">SAMN05421854_108295</name>
</gene>
<reference evidence="2" key="2">
    <citation type="submission" date="2016-10" db="EMBL/GenBank/DDBJ databases">
        <authorList>
            <person name="de Groot N.N."/>
        </authorList>
    </citation>
    <scope>NUCLEOTIDE SEQUENCE [LARGE SCALE GENOMIC DNA]</scope>
    <source>
        <strain evidence="2">DSM 44637</strain>
    </source>
</reference>
<evidence type="ECO:0000313" key="4">
    <source>
        <dbReference type="Proteomes" id="UP000470404"/>
    </source>
</evidence>
<evidence type="ECO:0000313" key="2">
    <source>
        <dbReference type="EMBL" id="SFQ05131.1"/>
    </source>
</evidence>
<organism evidence="2 3">
    <name type="scientific">Amycolatopsis rubida</name>
    <dbReference type="NCBI Taxonomy" id="112413"/>
    <lineage>
        <taxon>Bacteria</taxon>
        <taxon>Bacillati</taxon>
        <taxon>Actinomycetota</taxon>
        <taxon>Actinomycetes</taxon>
        <taxon>Pseudonocardiales</taxon>
        <taxon>Pseudonocardiaceae</taxon>
        <taxon>Amycolatopsis</taxon>
    </lineage>
</organism>
<protein>
    <submittedName>
        <fullName evidence="2">Uncharacterized protein</fullName>
    </submittedName>
</protein>